<name>A0AAV4GU44_9GAST</name>
<dbReference type="InterPro" id="IPR019852">
    <property type="entry name" value="Motility-assoc_prot_GldL"/>
</dbReference>
<dbReference type="EMBL" id="BMAT01005184">
    <property type="protein sequence ID" value="GFR88794.1"/>
    <property type="molecule type" value="Genomic_DNA"/>
</dbReference>
<organism evidence="3 4">
    <name type="scientific">Elysia marginata</name>
    <dbReference type="NCBI Taxonomy" id="1093978"/>
    <lineage>
        <taxon>Eukaryota</taxon>
        <taxon>Metazoa</taxon>
        <taxon>Spiralia</taxon>
        <taxon>Lophotrochozoa</taxon>
        <taxon>Mollusca</taxon>
        <taxon>Gastropoda</taxon>
        <taxon>Heterobranchia</taxon>
        <taxon>Euthyneura</taxon>
        <taxon>Panpulmonata</taxon>
        <taxon>Sacoglossa</taxon>
        <taxon>Placobranchoidea</taxon>
        <taxon>Plakobranchidae</taxon>
        <taxon>Elysia</taxon>
    </lineage>
</organism>
<evidence type="ECO:0000256" key="1">
    <source>
        <dbReference type="SAM" id="Phobius"/>
    </source>
</evidence>
<evidence type="ECO:0000313" key="4">
    <source>
        <dbReference type="Proteomes" id="UP000762676"/>
    </source>
</evidence>
<gene>
    <name evidence="3" type="ORF">ElyMa_002527000</name>
</gene>
<reference evidence="3 4" key="1">
    <citation type="journal article" date="2021" name="Elife">
        <title>Chloroplast acquisition without the gene transfer in kleptoplastic sea slugs, Plakobranchus ocellatus.</title>
        <authorList>
            <person name="Maeda T."/>
            <person name="Takahashi S."/>
            <person name="Yoshida T."/>
            <person name="Shimamura S."/>
            <person name="Takaki Y."/>
            <person name="Nagai Y."/>
            <person name="Toyoda A."/>
            <person name="Suzuki Y."/>
            <person name="Arimoto A."/>
            <person name="Ishii H."/>
            <person name="Satoh N."/>
            <person name="Nishiyama T."/>
            <person name="Hasebe M."/>
            <person name="Maruyama T."/>
            <person name="Minagawa J."/>
            <person name="Obokata J."/>
            <person name="Shigenobu S."/>
        </authorList>
    </citation>
    <scope>NUCLEOTIDE SEQUENCE [LARGE SCALE GENOMIC DNA]</scope>
</reference>
<keyword evidence="1" id="KW-0812">Transmembrane</keyword>
<proteinExistence type="predicted"/>
<protein>
    <submittedName>
        <fullName evidence="3">Gliding motility protein GldL</fullName>
    </submittedName>
</protein>
<evidence type="ECO:0000313" key="3">
    <source>
        <dbReference type="EMBL" id="GFR88794.1"/>
    </source>
</evidence>
<comment type="caution">
    <text evidence="3">The sequence shown here is derived from an EMBL/GenBank/DDBJ whole genome shotgun (WGS) entry which is preliminary data.</text>
</comment>
<feature type="domain" description="Gliding motility protein GldL-like N-terminal" evidence="2">
    <location>
        <begin position="13"/>
        <end position="72"/>
    </location>
</feature>
<keyword evidence="4" id="KW-1185">Reference proteome</keyword>
<keyword evidence="1" id="KW-0472">Membrane</keyword>
<feature type="transmembrane region" description="Helical" evidence="1">
    <location>
        <begin position="12"/>
        <end position="30"/>
    </location>
</feature>
<dbReference type="InterPro" id="IPR055087">
    <property type="entry name" value="GldL-like_N"/>
</dbReference>
<evidence type="ECO:0000259" key="2">
    <source>
        <dbReference type="Pfam" id="PF22827"/>
    </source>
</evidence>
<keyword evidence="1" id="KW-1133">Transmembrane helix</keyword>
<sequence length="210" mass="22894">MKLLHDQKFMAMLYGLGGAVVIIGALFKLMHWPGGGIMLVLGLTTEALIFTASAFTPPKPEYEWERVYPQLSFDSGGSGSVPSSTVTPEGVLSDKINRMLEAAKVDQDLLVKLGRGIRKFEEAAKNIAPNVETITTTQNYNEQLSLASERVKALNAVYKMQLENTNSQAAINEEITKATGRVKEQMDSFASNLSSLNGIYGGMLSAMDRK</sequence>
<accession>A0AAV4GU44</accession>
<dbReference type="NCBIfam" id="TIGR03513">
    <property type="entry name" value="GldL_gliding"/>
    <property type="match status" value="1"/>
</dbReference>
<dbReference type="AlphaFoldDB" id="A0AAV4GU44"/>
<dbReference type="Pfam" id="PF22827">
    <property type="entry name" value="GldL_N"/>
    <property type="match status" value="1"/>
</dbReference>
<dbReference type="Proteomes" id="UP000762676">
    <property type="component" value="Unassembled WGS sequence"/>
</dbReference>